<proteinExistence type="predicted"/>
<name>A0ACB5TE81_CANBO</name>
<dbReference type="Proteomes" id="UP001165101">
    <property type="component" value="Unassembled WGS sequence"/>
</dbReference>
<evidence type="ECO:0000313" key="1">
    <source>
        <dbReference type="EMBL" id="GME87040.1"/>
    </source>
</evidence>
<reference evidence="1" key="1">
    <citation type="submission" date="2023-04" db="EMBL/GenBank/DDBJ databases">
        <title>Candida boidinii NBRC 1967.</title>
        <authorList>
            <person name="Ichikawa N."/>
            <person name="Sato H."/>
            <person name="Tonouchi N."/>
        </authorList>
    </citation>
    <scope>NUCLEOTIDE SEQUENCE</scope>
    <source>
        <strain evidence="1">NBRC 1967</strain>
    </source>
</reference>
<evidence type="ECO:0000313" key="2">
    <source>
        <dbReference type="Proteomes" id="UP001165101"/>
    </source>
</evidence>
<protein>
    <submittedName>
        <fullName evidence="1">Unnamed protein product</fullName>
    </submittedName>
</protein>
<dbReference type="EMBL" id="BSXV01000034">
    <property type="protein sequence ID" value="GME87040.1"/>
    <property type="molecule type" value="Genomic_DNA"/>
</dbReference>
<sequence>MKLLSLLITILGVTNIANAIVHELIEKNFDAIAMNPKKSTLVKFYAKWCSHCKDMEPEYDALSDALKSENDIDIVQIDVDIHKSIGKRYGITSYPTLKLFKAGEKENPVDFKGERKADSMYNFMKSHLNIKDTQKNKKISKLVQLNDNTLEKYVYYKSRNAFVVVTSDKSEKSREIGQVFKELSSVYHGDFETILIGEINVDGDEPCDWIKSKFEITEYPKVFYFPFGNIDDPEVYEGDLTIQDFVKFVNGKVDLFRTVDGSIDKSVGTLPEVTDIIRKFVNSKLEDRYKLMQDVIAALKEVDKTRVGEDKVIIDKLTYYVKLANTFVNGPYDFVFKEKERLNKLLDGRIPNDTKDIIEKKLNVLTIFTPDADSEFFEEGDEYIEKRNNEIKKMEKDAKKAVSVSSMPGMSGISVRPDTDSRVTARDEL</sequence>
<organism evidence="1 2">
    <name type="scientific">Candida boidinii</name>
    <name type="common">Yeast</name>
    <dbReference type="NCBI Taxonomy" id="5477"/>
    <lineage>
        <taxon>Eukaryota</taxon>
        <taxon>Fungi</taxon>
        <taxon>Dikarya</taxon>
        <taxon>Ascomycota</taxon>
        <taxon>Saccharomycotina</taxon>
        <taxon>Pichiomycetes</taxon>
        <taxon>Pichiales</taxon>
        <taxon>Pichiaceae</taxon>
        <taxon>Ogataea</taxon>
        <taxon>Ogataea/Candida clade</taxon>
    </lineage>
</organism>
<keyword evidence="2" id="KW-1185">Reference proteome</keyword>
<comment type="caution">
    <text evidence="1">The sequence shown here is derived from an EMBL/GenBank/DDBJ whole genome shotgun (WGS) entry which is preliminary data.</text>
</comment>
<gene>
    <name evidence="1" type="ORF">Cboi01_000014800</name>
</gene>
<accession>A0ACB5TE81</accession>